<comment type="caution">
    <text evidence="1">The sequence shown here is derived from an EMBL/GenBank/DDBJ whole genome shotgun (WGS) entry which is preliminary data.</text>
</comment>
<name>M6QGU6_9LEPT</name>
<evidence type="ECO:0000313" key="1">
    <source>
        <dbReference type="EMBL" id="EMN92490.1"/>
    </source>
</evidence>
<evidence type="ECO:0000313" key="2">
    <source>
        <dbReference type="Proteomes" id="UP000012118"/>
    </source>
</evidence>
<protein>
    <recommendedName>
        <fullName evidence="3">PF06250 domain protein</fullName>
    </recommendedName>
</protein>
<evidence type="ECO:0008006" key="3">
    <source>
        <dbReference type="Google" id="ProtNLM"/>
    </source>
</evidence>
<sequence>MEKLLPIPLMSPSSSLTPKSYKSLLTDVARIYESFQSNANSDWNKISLTSYWKIGQRIVEVEQGNRSEQVTEIGF</sequence>
<organism evidence="1 2">
    <name type="scientific">Leptospira weilii str. UI 13098</name>
    <dbReference type="NCBI Taxonomy" id="1088542"/>
    <lineage>
        <taxon>Bacteria</taxon>
        <taxon>Pseudomonadati</taxon>
        <taxon>Spirochaetota</taxon>
        <taxon>Spirochaetia</taxon>
        <taxon>Leptospirales</taxon>
        <taxon>Leptospiraceae</taxon>
        <taxon>Leptospira</taxon>
    </lineage>
</organism>
<gene>
    <name evidence="1" type="ORF">LEP1GSC108_0216</name>
</gene>
<dbReference type="EMBL" id="AHNU02000008">
    <property type="protein sequence ID" value="EMN92490.1"/>
    <property type="molecule type" value="Genomic_DNA"/>
</dbReference>
<reference evidence="1 2" key="1">
    <citation type="submission" date="2013-01" db="EMBL/GenBank/DDBJ databases">
        <authorList>
            <person name="Harkins D.M."/>
            <person name="Durkin A.S."/>
            <person name="Brinkac L.M."/>
            <person name="Haft D.H."/>
            <person name="Selengut J.D."/>
            <person name="Sanka R."/>
            <person name="DePew J."/>
            <person name="Purushe J."/>
            <person name="Chanthongthip A."/>
            <person name="Lattana O."/>
            <person name="Phetsouvanh R."/>
            <person name="Newton P.N."/>
            <person name="Vinetz J.M."/>
            <person name="Sutton G.G."/>
            <person name="Nierman W.C."/>
            <person name="Fouts D.E."/>
        </authorList>
    </citation>
    <scope>NUCLEOTIDE SEQUENCE [LARGE SCALE GENOMIC DNA]</scope>
    <source>
        <strain evidence="1 2">UI 13098</strain>
    </source>
</reference>
<dbReference type="AlphaFoldDB" id="M6QGU6"/>
<accession>M6QGU6</accession>
<keyword evidence="2" id="KW-1185">Reference proteome</keyword>
<proteinExistence type="predicted"/>
<dbReference type="Proteomes" id="UP000012118">
    <property type="component" value="Unassembled WGS sequence"/>
</dbReference>